<dbReference type="Pfam" id="PF13411">
    <property type="entry name" value="MerR_1"/>
    <property type="match status" value="1"/>
</dbReference>
<accession>A0A1G9MFH0</accession>
<dbReference type="PANTHER" id="PTHR30204:SF58">
    <property type="entry name" value="HTH-TYPE TRANSCRIPTIONAL REGULATOR YFMP"/>
    <property type="match status" value="1"/>
</dbReference>
<dbReference type="EMBL" id="FNGP01000005">
    <property type="protein sequence ID" value="SDL73012.1"/>
    <property type="molecule type" value="Genomic_DNA"/>
</dbReference>
<protein>
    <submittedName>
        <fullName evidence="3">MerR HTH family regulatory protein</fullName>
    </submittedName>
</protein>
<dbReference type="InterPro" id="IPR009061">
    <property type="entry name" value="DNA-bd_dom_put_sf"/>
</dbReference>
<proteinExistence type="predicted"/>
<gene>
    <name evidence="3" type="ORF">SAMN04488242_2602</name>
</gene>
<dbReference type="RefSeq" id="WP_093252978.1">
    <property type="nucleotide sequence ID" value="NZ_FNGP01000005.1"/>
</dbReference>
<dbReference type="OrthoDB" id="9809391at2"/>
<dbReference type="SUPFAM" id="SSF46955">
    <property type="entry name" value="Putative DNA-binding domain"/>
    <property type="match status" value="1"/>
</dbReference>
<dbReference type="InterPro" id="IPR000551">
    <property type="entry name" value="MerR-type_HTH_dom"/>
</dbReference>
<reference evidence="3 4" key="1">
    <citation type="submission" date="2016-10" db="EMBL/GenBank/DDBJ databases">
        <authorList>
            <person name="de Groot N.N."/>
        </authorList>
    </citation>
    <scope>NUCLEOTIDE SEQUENCE [LARGE SCALE GENOMIC DNA]</scope>
    <source>
        <strain evidence="3 4">CGMCC 1.9159</strain>
    </source>
</reference>
<organism evidence="3 4">
    <name type="scientific">Tessaracoccus oleiagri</name>
    <dbReference type="NCBI Taxonomy" id="686624"/>
    <lineage>
        <taxon>Bacteria</taxon>
        <taxon>Bacillati</taxon>
        <taxon>Actinomycetota</taxon>
        <taxon>Actinomycetes</taxon>
        <taxon>Propionibacteriales</taxon>
        <taxon>Propionibacteriaceae</taxon>
        <taxon>Tessaracoccus</taxon>
    </lineage>
</organism>
<dbReference type="PANTHER" id="PTHR30204">
    <property type="entry name" value="REDOX-CYCLING DRUG-SENSING TRANSCRIPTIONAL ACTIVATOR SOXR"/>
    <property type="match status" value="1"/>
</dbReference>
<dbReference type="Proteomes" id="UP000199475">
    <property type="component" value="Unassembled WGS sequence"/>
</dbReference>
<evidence type="ECO:0000313" key="3">
    <source>
        <dbReference type="EMBL" id="SDL73012.1"/>
    </source>
</evidence>
<dbReference type="InterPro" id="IPR047057">
    <property type="entry name" value="MerR_fam"/>
</dbReference>
<dbReference type="GO" id="GO:0003700">
    <property type="term" value="F:DNA-binding transcription factor activity"/>
    <property type="evidence" value="ECO:0007669"/>
    <property type="project" value="InterPro"/>
</dbReference>
<dbReference type="AlphaFoldDB" id="A0A1G9MFH0"/>
<sequence>MSRRHDATGSPPELHADQPFYTIGQVAELLGIQPAALRRLDELDVVSPGRSSGGQRRYSLNELASLREVLELTGEGVTLPGVRHVLHLRRRVALLEAELAEARLRLGE</sequence>
<dbReference type="PROSITE" id="PS50937">
    <property type="entry name" value="HTH_MERR_2"/>
    <property type="match status" value="1"/>
</dbReference>
<dbReference type="SMART" id="SM00422">
    <property type="entry name" value="HTH_MERR"/>
    <property type="match status" value="1"/>
</dbReference>
<evidence type="ECO:0000259" key="2">
    <source>
        <dbReference type="PROSITE" id="PS50937"/>
    </source>
</evidence>
<dbReference type="STRING" id="686624.SAMN04488242_2602"/>
<dbReference type="GO" id="GO:0003677">
    <property type="term" value="F:DNA binding"/>
    <property type="evidence" value="ECO:0007669"/>
    <property type="project" value="UniProtKB-KW"/>
</dbReference>
<dbReference type="Gene3D" id="1.10.1660.10">
    <property type="match status" value="1"/>
</dbReference>
<evidence type="ECO:0000313" key="4">
    <source>
        <dbReference type="Proteomes" id="UP000199475"/>
    </source>
</evidence>
<keyword evidence="4" id="KW-1185">Reference proteome</keyword>
<name>A0A1G9MFH0_9ACTN</name>
<evidence type="ECO:0000256" key="1">
    <source>
        <dbReference type="ARBA" id="ARBA00023125"/>
    </source>
</evidence>
<keyword evidence="1" id="KW-0238">DNA-binding</keyword>
<feature type="domain" description="HTH merR-type" evidence="2">
    <location>
        <begin position="20"/>
        <end position="88"/>
    </location>
</feature>